<gene>
    <name evidence="1" type="ORF">NEZAVI_LOCUS11981</name>
</gene>
<dbReference type="Proteomes" id="UP001152798">
    <property type="component" value="Chromosome 5"/>
</dbReference>
<keyword evidence="2" id="KW-1185">Reference proteome</keyword>
<accession>A0A9P0HKI4</accession>
<sequence length="88" mass="10189">MTFQHVSLASFDSTEECAVLIVYEKKILRPKHVRLETKQMPYFPLLSSDETFHAYLSSSGRPSFRIMDAFAPDFTGPYKDFQTRGITY</sequence>
<dbReference type="AlphaFoldDB" id="A0A9P0HKI4"/>
<proteinExistence type="predicted"/>
<dbReference type="EMBL" id="OV725081">
    <property type="protein sequence ID" value="CAH1403367.1"/>
    <property type="molecule type" value="Genomic_DNA"/>
</dbReference>
<protein>
    <submittedName>
        <fullName evidence="1">Uncharacterized protein</fullName>
    </submittedName>
</protein>
<evidence type="ECO:0000313" key="2">
    <source>
        <dbReference type="Proteomes" id="UP001152798"/>
    </source>
</evidence>
<reference evidence="1" key="1">
    <citation type="submission" date="2022-01" db="EMBL/GenBank/DDBJ databases">
        <authorList>
            <person name="King R."/>
        </authorList>
    </citation>
    <scope>NUCLEOTIDE SEQUENCE</scope>
</reference>
<organism evidence="1 2">
    <name type="scientific">Nezara viridula</name>
    <name type="common">Southern green stink bug</name>
    <name type="synonym">Cimex viridulus</name>
    <dbReference type="NCBI Taxonomy" id="85310"/>
    <lineage>
        <taxon>Eukaryota</taxon>
        <taxon>Metazoa</taxon>
        <taxon>Ecdysozoa</taxon>
        <taxon>Arthropoda</taxon>
        <taxon>Hexapoda</taxon>
        <taxon>Insecta</taxon>
        <taxon>Pterygota</taxon>
        <taxon>Neoptera</taxon>
        <taxon>Paraneoptera</taxon>
        <taxon>Hemiptera</taxon>
        <taxon>Heteroptera</taxon>
        <taxon>Panheteroptera</taxon>
        <taxon>Pentatomomorpha</taxon>
        <taxon>Pentatomoidea</taxon>
        <taxon>Pentatomidae</taxon>
        <taxon>Pentatominae</taxon>
        <taxon>Nezara</taxon>
    </lineage>
</organism>
<evidence type="ECO:0000313" key="1">
    <source>
        <dbReference type="EMBL" id="CAH1403367.1"/>
    </source>
</evidence>
<name>A0A9P0HKI4_NEZVI</name>